<dbReference type="Proteomes" id="UP001225605">
    <property type="component" value="Unassembled WGS sequence"/>
</dbReference>
<organism evidence="1 2">
    <name type="scientific">Saccharothrix yanglingensis</name>
    <dbReference type="NCBI Taxonomy" id="659496"/>
    <lineage>
        <taxon>Bacteria</taxon>
        <taxon>Bacillati</taxon>
        <taxon>Actinomycetota</taxon>
        <taxon>Actinomycetes</taxon>
        <taxon>Pseudonocardiales</taxon>
        <taxon>Pseudonocardiaceae</taxon>
        <taxon>Saccharothrix</taxon>
    </lineage>
</organism>
<gene>
    <name evidence="1" type="ORF">CKY47_32895</name>
</gene>
<proteinExistence type="predicted"/>
<reference evidence="1 2" key="1">
    <citation type="submission" date="2017-06" db="EMBL/GenBank/DDBJ databases">
        <title>Cultured bacterium strain Saccharothrix yanglingensis Hhs.015.</title>
        <authorList>
            <person name="Xia Y."/>
        </authorList>
    </citation>
    <scope>NUCLEOTIDE SEQUENCE [LARGE SCALE GENOMIC DNA]</scope>
    <source>
        <strain evidence="1 2">Hhs.015</strain>
    </source>
</reference>
<evidence type="ECO:0000313" key="1">
    <source>
        <dbReference type="EMBL" id="MDQ2588673.1"/>
    </source>
</evidence>
<keyword evidence="2" id="KW-1185">Reference proteome</keyword>
<comment type="caution">
    <text evidence="1">The sequence shown here is derived from an EMBL/GenBank/DDBJ whole genome shotgun (WGS) entry which is preliminary data.</text>
</comment>
<dbReference type="EMBL" id="NSDM01000020">
    <property type="protein sequence ID" value="MDQ2588673.1"/>
    <property type="molecule type" value="Genomic_DNA"/>
</dbReference>
<protein>
    <submittedName>
        <fullName evidence="1">Uncharacterized protein</fullName>
    </submittedName>
</protein>
<accession>A0ABU0X960</accession>
<name>A0ABU0X960_9PSEU</name>
<sequence>MVEQACGALEREWTRQPVLALDGLTPLGRYPAGQALPDRLVHRVRYGAVDGGPIGPDALVLLCPMGDETTVPRINDYIVRVNTLEERIIARSPWPAAGILHSLVG</sequence>
<evidence type="ECO:0000313" key="2">
    <source>
        <dbReference type="Proteomes" id="UP001225605"/>
    </source>
</evidence>